<keyword evidence="1" id="KW-0863">Zinc-finger</keyword>
<keyword evidence="1" id="KW-0479">Metal-binding</keyword>
<reference evidence="4" key="1">
    <citation type="submission" date="2015-07" db="EMBL/GenBank/DDBJ databases">
        <title>MeaNS - Measles Nucleotide Surveillance Program.</title>
        <authorList>
            <person name="Tran T."/>
            <person name="Druce J."/>
        </authorList>
    </citation>
    <scope>NUCLEOTIDE SEQUENCE</scope>
    <source>
        <strain evidence="4">UCB-OBI-ISO-001</strain>
        <tissue evidence="4">Gonad</tissue>
    </source>
</reference>
<dbReference type="GO" id="GO:0008270">
    <property type="term" value="F:zinc ion binding"/>
    <property type="evidence" value="ECO:0007669"/>
    <property type="project" value="UniProtKB-KW"/>
</dbReference>
<dbReference type="EMBL" id="KQ417827">
    <property type="protein sequence ID" value="KOF90134.1"/>
    <property type="molecule type" value="Genomic_DNA"/>
</dbReference>
<feature type="non-terminal residue" evidence="4">
    <location>
        <position position="261"/>
    </location>
</feature>
<dbReference type="AlphaFoldDB" id="A0A0L8HLX6"/>
<feature type="region of interest" description="Disordered" evidence="2">
    <location>
        <begin position="195"/>
        <end position="261"/>
    </location>
</feature>
<evidence type="ECO:0000313" key="4">
    <source>
        <dbReference type="EMBL" id="KOF90134.1"/>
    </source>
</evidence>
<feature type="compositionally biased region" description="Polar residues" evidence="2">
    <location>
        <begin position="230"/>
        <end position="246"/>
    </location>
</feature>
<name>A0A0L8HLX6_OCTBM</name>
<dbReference type="InterPro" id="IPR001878">
    <property type="entry name" value="Znf_CCHC"/>
</dbReference>
<protein>
    <recommendedName>
        <fullName evidence="3">CCHC-type domain-containing protein</fullName>
    </recommendedName>
</protein>
<dbReference type="PROSITE" id="PS50158">
    <property type="entry name" value="ZF_CCHC"/>
    <property type="match status" value="1"/>
</dbReference>
<evidence type="ECO:0000259" key="3">
    <source>
        <dbReference type="PROSITE" id="PS50158"/>
    </source>
</evidence>
<proteinExistence type="predicted"/>
<evidence type="ECO:0000256" key="2">
    <source>
        <dbReference type="SAM" id="MobiDB-lite"/>
    </source>
</evidence>
<evidence type="ECO:0000256" key="1">
    <source>
        <dbReference type="PROSITE-ProRule" id="PRU00047"/>
    </source>
</evidence>
<gene>
    <name evidence="4" type="ORF">OCBIM_22011724mg</name>
</gene>
<feature type="compositionally biased region" description="Polar residues" evidence="2">
    <location>
        <begin position="197"/>
        <end position="208"/>
    </location>
</feature>
<sequence length="261" mass="28495">MEDVQDKDSIYTARGRSRVYYEEKIHIIQVKRNGPTNWKGQTLEIVVQASSLHLEDLPESININDKITPIHVEGHKPRCFYCRKKGHLRSKCLKKKETEERNKEVAPQVKEAVTQPVTTVAALMAKETVTKSVADATKKYSLITQPVSPEAGEANTQPMASETVLKAVSALSNKIQLVIQPVTIEAAPTTMEVVTKPASTSNNKPTTSKAKEAYIQPTSTEAAPKATEAGTRSVTTSENQAPQSNVEGALANKEATLSKES</sequence>
<accession>A0A0L8HLX6</accession>
<feature type="domain" description="CCHC-type" evidence="3">
    <location>
        <begin position="78"/>
        <end position="92"/>
    </location>
</feature>
<organism evidence="4">
    <name type="scientific">Octopus bimaculoides</name>
    <name type="common">California two-spotted octopus</name>
    <dbReference type="NCBI Taxonomy" id="37653"/>
    <lineage>
        <taxon>Eukaryota</taxon>
        <taxon>Metazoa</taxon>
        <taxon>Spiralia</taxon>
        <taxon>Lophotrochozoa</taxon>
        <taxon>Mollusca</taxon>
        <taxon>Cephalopoda</taxon>
        <taxon>Coleoidea</taxon>
        <taxon>Octopodiformes</taxon>
        <taxon>Octopoda</taxon>
        <taxon>Incirrata</taxon>
        <taxon>Octopodidae</taxon>
        <taxon>Octopus</taxon>
    </lineage>
</organism>
<keyword evidence="1" id="KW-0862">Zinc</keyword>
<dbReference type="InterPro" id="IPR036875">
    <property type="entry name" value="Znf_CCHC_sf"/>
</dbReference>
<dbReference type="SUPFAM" id="SSF57756">
    <property type="entry name" value="Retrovirus zinc finger-like domains"/>
    <property type="match status" value="1"/>
</dbReference>
<dbReference type="GO" id="GO:0003676">
    <property type="term" value="F:nucleic acid binding"/>
    <property type="evidence" value="ECO:0007669"/>
    <property type="project" value="InterPro"/>
</dbReference>